<keyword evidence="3" id="KW-1185">Reference proteome</keyword>
<evidence type="ECO:0000313" key="2">
    <source>
        <dbReference type="EMBL" id="KAF7357741.1"/>
    </source>
</evidence>
<organism evidence="2 3">
    <name type="scientific">Mycena venus</name>
    <dbReference type="NCBI Taxonomy" id="2733690"/>
    <lineage>
        <taxon>Eukaryota</taxon>
        <taxon>Fungi</taxon>
        <taxon>Dikarya</taxon>
        <taxon>Basidiomycota</taxon>
        <taxon>Agaricomycotina</taxon>
        <taxon>Agaricomycetes</taxon>
        <taxon>Agaricomycetidae</taxon>
        <taxon>Agaricales</taxon>
        <taxon>Marasmiineae</taxon>
        <taxon>Mycenaceae</taxon>
        <taxon>Mycena</taxon>
    </lineage>
</organism>
<name>A0A8H6YG97_9AGAR</name>
<protein>
    <submittedName>
        <fullName evidence="2">Uncharacterized protein</fullName>
    </submittedName>
</protein>
<comment type="caution">
    <text evidence="2">The sequence shown here is derived from an EMBL/GenBank/DDBJ whole genome shotgun (WGS) entry which is preliminary data.</text>
</comment>
<proteinExistence type="predicted"/>
<reference evidence="2" key="1">
    <citation type="submission" date="2020-05" db="EMBL/GenBank/DDBJ databases">
        <title>Mycena genomes resolve the evolution of fungal bioluminescence.</title>
        <authorList>
            <person name="Tsai I.J."/>
        </authorList>
    </citation>
    <scope>NUCLEOTIDE SEQUENCE</scope>
    <source>
        <strain evidence="2">CCC161011</strain>
    </source>
</reference>
<accession>A0A8H6YG97</accession>
<feature type="region of interest" description="Disordered" evidence="1">
    <location>
        <begin position="333"/>
        <end position="358"/>
    </location>
</feature>
<evidence type="ECO:0000313" key="3">
    <source>
        <dbReference type="Proteomes" id="UP000620124"/>
    </source>
</evidence>
<dbReference type="OrthoDB" id="2959034at2759"/>
<feature type="region of interest" description="Disordered" evidence="1">
    <location>
        <begin position="1"/>
        <end position="37"/>
    </location>
</feature>
<gene>
    <name evidence="2" type="ORF">MVEN_00820000</name>
</gene>
<dbReference type="EMBL" id="JACAZI010000006">
    <property type="protein sequence ID" value="KAF7357741.1"/>
    <property type="molecule type" value="Genomic_DNA"/>
</dbReference>
<sequence length="419" mass="46254">MNAIQPLNIMADDPPSYSPSGSSGLKTPSNEKQAVSVRTPAIASISTHSKSAALLRPQDPRFLKSTTSHAARRSPSMSGLFDIFRKSRPLADVPLDIKALRPAVIEDVRLILQPNTGTVAERLALLASCAELCTQHKIDFSTLLQDKSLFHAHTALYWAIVNNLASPQAPFELVGAMLANSQPLKAETIKDARRACISLRSQDMFQYLRMSPDFGALSAEDRFALGLLVPPEEITIELMEGPEQPFSVKFYIPMFQKRMLLNKDIRLEFIARDRLWLLAFFTPDHPSVAGPSAPSFAKDNQWGAYLRLRENSRSTPVDIGIVILDTRPTATNPAHAWNHPRPKLPLENEDEPRSDSKTWGSMWPTFNKSYTGVQADHPCIALDGSITGILGVKLQTGKAMAVWPPQAIPTKPEDVCVIC</sequence>
<dbReference type="Proteomes" id="UP000620124">
    <property type="component" value="Unassembled WGS sequence"/>
</dbReference>
<evidence type="ECO:0000256" key="1">
    <source>
        <dbReference type="SAM" id="MobiDB-lite"/>
    </source>
</evidence>
<dbReference type="AlphaFoldDB" id="A0A8H6YG97"/>
<feature type="compositionally biased region" description="Low complexity" evidence="1">
    <location>
        <begin position="14"/>
        <end position="24"/>
    </location>
</feature>